<gene>
    <name evidence="1" type="ordered locus">cbdbA1517</name>
</gene>
<evidence type="ECO:0000313" key="1">
    <source>
        <dbReference type="EMBL" id="CAI83539.1"/>
    </source>
</evidence>
<reference evidence="1 2" key="1">
    <citation type="journal article" date="2005" name="Nat. Biotechnol.">
        <title>Genome sequence of the chlorinated compound-respiring bacterium Dehalococcoides species strain CBDB1.</title>
        <authorList>
            <person name="Kube M."/>
            <person name="Beck A."/>
            <person name="Zinder S.H."/>
            <person name="Kuhl H."/>
            <person name="Reinhardt R."/>
            <person name="Adrian L."/>
        </authorList>
    </citation>
    <scope>NUCLEOTIDE SEQUENCE [LARGE SCALE GENOMIC DNA]</scope>
    <source>
        <strain evidence="1 2">CBDB1</strain>
    </source>
</reference>
<dbReference type="AlphaFoldDB" id="A0A916KNH4"/>
<dbReference type="RefSeq" id="WP_011309883.1">
    <property type="nucleotide sequence ID" value="NC_007356.1"/>
</dbReference>
<dbReference type="EMBL" id="AJ965256">
    <property type="protein sequence ID" value="CAI83539.1"/>
    <property type="molecule type" value="Genomic_DNA"/>
</dbReference>
<proteinExistence type="predicted"/>
<dbReference type="Proteomes" id="UP000000433">
    <property type="component" value="Chromosome"/>
</dbReference>
<evidence type="ECO:0000313" key="2">
    <source>
        <dbReference type="Proteomes" id="UP000000433"/>
    </source>
</evidence>
<organism evidence="1 2">
    <name type="scientific">Dehalococcoides mccartyi (strain CBDB1)</name>
    <dbReference type="NCBI Taxonomy" id="255470"/>
    <lineage>
        <taxon>Bacteria</taxon>
        <taxon>Bacillati</taxon>
        <taxon>Chloroflexota</taxon>
        <taxon>Dehalococcoidia</taxon>
        <taxon>Dehalococcoidales</taxon>
        <taxon>Dehalococcoidaceae</taxon>
        <taxon>Dehalococcoides</taxon>
    </lineage>
</organism>
<name>A0A916KNH4_DEHMC</name>
<keyword evidence="2" id="KW-1185">Reference proteome</keyword>
<dbReference type="KEGG" id="deh:cbdbA1517"/>
<sequence length="49" mass="5733">MTTNIYKVVDKMDNKDIARLFSWVLMQGGTLKAVNHAKSIAHWDDWKVR</sequence>
<protein>
    <submittedName>
        <fullName evidence="1">Uncharacterized protein</fullName>
    </submittedName>
</protein>
<accession>A0A916KNH4</accession>